<gene>
    <name evidence="3" type="ORF">JXQ802_LOCUS10455</name>
    <name evidence="2" type="ORF">PYM288_LOCUS7581</name>
</gene>
<name>A0A814BF28_9BILA</name>
<dbReference type="EMBL" id="CAJNOH010000094">
    <property type="protein sequence ID" value="CAF0861521.1"/>
    <property type="molecule type" value="Genomic_DNA"/>
</dbReference>
<reference evidence="3" key="1">
    <citation type="submission" date="2021-02" db="EMBL/GenBank/DDBJ databases">
        <authorList>
            <person name="Nowell W R."/>
        </authorList>
    </citation>
    <scope>NUCLEOTIDE SEQUENCE</scope>
</reference>
<evidence type="ECO:0000313" key="4">
    <source>
        <dbReference type="Proteomes" id="UP000663870"/>
    </source>
</evidence>
<keyword evidence="4" id="KW-1185">Reference proteome</keyword>
<dbReference type="Proteomes" id="UP000663870">
    <property type="component" value="Unassembled WGS sequence"/>
</dbReference>
<dbReference type="AlphaFoldDB" id="A0A814BF28"/>
<evidence type="ECO:0000256" key="1">
    <source>
        <dbReference type="SAM" id="Phobius"/>
    </source>
</evidence>
<dbReference type="EMBL" id="CAJNOL010000200">
    <property type="protein sequence ID" value="CAF0927536.1"/>
    <property type="molecule type" value="Genomic_DNA"/>
</dbReference>
<evidence type="ECO:0000313" key="2">
    <source>
        <dbReference type="EMBL" id="CAF0861521.1"/>
    </source>
</evidence>
<evidence type="ECO:0000313" key="3">
    <source>
        <dbReference type="EMBL" id="CAF0927536.1"/>
    </source>
</evidence>
<feature type="transmembrane region" description="Helical" evidence="1">
    <location>
        <begin position="14"/>
        <end position="37"/>
    </location>
</feature>
<accession>A0A814BF28</accession>
<proteinExistence type="predicted"/>
<keyword evidence="1" id="KW-1133">Transmembrane helix</keyword>
<keyword evidence="1" id="KW-0472">Membrane</keyword>
<protein>
    <submittedName>
        <fullName evidence="3">Uncharacterized protein</fullName>
    </submittedName>
</protein>
<keyword evidence="1" id="KW-0812">Transmembrane</keyword>
<dbReference type="Proteomes" id="UP000663854">
    <property type="component" value="Unassembled WGS sequence"/>
</dbReference>
<sequence length="221" mass="24649">MFPQYTERQMGGELAIWLLITVGALLIPIIVVAICCIRRHCWQNIPTRRLPSSSAIITNNDELLINSNSSPHHMWNFYLEALRSYNGPYVESSNDDVGVSAENNIALTFSRANSLKKQHVHWFDRSITSKIDDFYAIKHQQCTPQKQSISGEDIFNPTMLTESPLAHRNHAVIPISSSALSHFIPTMIIPAGSAVGNTGTSQLLTSSKEYTSISVNHNIIM</sequence>
<comment type="caution">
    <text evidence="3">The sequence shown here is derived from an EMBL/GenBank/DDBJ whole genome shotgun (WGS) entry which is preliminary data.</text>
</comment>
<organism evidence="3 4">
    <name type="scientific">Rotaria sordida</name>
    <dbReference type="NCBI Taxonomy" id="392033"/>
    <lineage>
        <taxon>Eukaryota</taxon>
        <taxon>Metazoa</taxon>
        <taxon>Spiralia</taxon>
        <taxon>Gnathifera</taxon>
        <taxon>Rotifera</taxon>
        <taxon>Eurotatoria</taxon>
        <taxon>Bdelloidea</taxon>
        <taxon>Philodinida</taxon>
        <taxon>Philodinidae</taxon>
        <taxon>Rotaria</taxon>
    </lineage>
</organism>